<evidence type="ECO:0000313" key="1">
    <source>
        <dbReference type="EMBL" id="HEH31048.1"/>
    </source>
</evidence>
<reference evidence="2" key="1">
    <citation type="journal article" date="2020" name="mSystems">
        <title>Genome- and Community-Level Interaction Insights into Carbon Utilization and Element Cycling Functions of Hydrothermarchaeota in Hydrothermal Sediment.</title>
        <authorList>
            <person name="Zhou Z."/>
            <person name="Liu Y."/>
            <person name="Xu W."/>
            <person name="Pan J."/>
            <person name="Luo Z.H."/>
            <person name="Li M."/>
        </authorList>
    </citation>
    <scope>NUCLEOTIDE SEQUENCE [LARGE SCALE GENOMIC DNA]</scope>
    <source>
        <strain evidence="2">SpSt-1105</strain>
        <strain evidence="1">SpSt-27</strain>
    </source>
</reference>
<comment type="caution">
    <text evidence="2">The sequence shown here is derived from an EMBL/GenBank/DDBJ whole genome shotgun (WGS) entry which is preliminary data.</text>
</comment>
<name>A0A7J3Z8F3_9CREN</name>
<dbReference type="EMBL" id="DRYQ01000101">
    <property type="protein sequence ID" value="HHQ51099.1"/>
    <property type="molecule type" value="Genomic_DNA"/>
</dbReference>
<gene>
    <name evidence="2" type="ORF">ENM66_07105</name>
    <name evidence="1" type="ORF">ENP99_02900</name>
</gene>
<sequence>MLYIHIGAGSPWLRGYHIIECNTFTSGCAKTMYYNGERLSAILVDKVFQYMFEHVSILQKPVHMYKYSNRVYRVYTYSKELKYLLETAISFAYTLRKYCRDRSCYHYVLRSAFAYCSSTESCLKSLEEWLRYMNRIIERRRRAGRKALLTRLERATQMCKAIVSEYFPDLGNPPVFKVDERGYTECVSDAVKVLSRIFVQNVARRYAESICSGGNSIYIFARDSIIAVDARYSPRDVRVYYESCIDTEKYAMVKLVAVATTDREVNEVDWVALLGYDKLVNQLFLHYVPPTLLLADIERARLWLLGLVDNWGRRELDFALVET</sequence>
<accession>A0A7J3Z8F3</accession>
<protein>
    <submittedName>
        <fullName evidence="2">Uncharacterized protein</fullName>
    </submittedName>
</protein>
<organism evidence="2">
    <name type="scientific">Ignisphaera aggregans</name>
    <dbReference type="NCBI Taxonomy" id="334771"/>
    <lineage>
        <taxon>Archaea</taxon>
        <taxon>Thermoproteota</taxon>
        <taxon>Thermoprotei</taxon>
        <taxon>Desulfurococcales</taxon>
        <taxon>Desulfurococcaceae</taxon>
        <taxon>Ignisphaera</taxon>
    </lineage>
</organism>
<dbReference type="EMBL" id="DSLL01000030">
    <property type="protein sequence ID" value="HEH31048.1"/>
    <property type="molecule type" value="Genomic_DNA"/>
</dbReference>
<proteinExistence type="predicted"/>
<evidence type="ECO:0000313" key="2">
    <source>
        <dbReference type="EMBL" id="HHQ51099.1"/>
    </source>
</evidence>
<dbReference type="AlphaFoldDB" id="A0A7J3Z8F3"/>